<evidence type="ECO:0000313" key="4">
    <source>
        <dbReference type="Proteomes" id="UP001201985"/>
    </source>
</evidence>
<comment type="subcellular location">
    <subcellularLocation>
        <location evidence="2">Cell membrane</location>
        <topology evidence="2">Lipid-anchor</topology>
    </subcellularLocation>
</comment>
<name>A0ABS9W3Q4_9PROT</name>
<dbReference type="RefSeq" id="WP_120009379.1">
    <property type="nucleotide sequence ID" value="NZ_JALBUU010000004.1"/>
</dbReference>
<dbReference type="NCBIfam" id="TIGR01845">
    <property type="entry name" value="outer_NodT"/>
    <property type="match status" value="1"/>
</dbReference>
<comment type="similarity">
    <text evidence="1 2">Belongs to the outer membrane factor (OMF) (TC 1.B.17) family.</text>
</comment>
<dbReference type="InterPro" id="IPR010131">
    <property type="entry name" value="MdtP/NodT-like"/>
</dbReference>
<dbReference type="Proteomes" id="UP001201985">
    <property type="component" value="Unassembled WGS sequence"/>
</dbReference>
<feature type="signal peptide" evidence="2">
    <location>
        <begin position="1"/>
        <end position="25"/>
    </location>
</feature>
<reference evidence="3 4" key="1">
    <citation type="submission" date="2022-03" db="EMBL/GenBank/DDBJ databases">
        <title>Complete genome analysis of Roseomonas KG 17.1 : a prolific producer of plant growth promoters.</title>
        <authorList>
            <person name="Saadouli I."/>
            <person name="Najjari A."/>
            <person name="Mosbah A."/>
            <person name="Ouzari H.I."/>
        </authorList>
    </citation>
    <scope>NUCLEOTIDE SEQUENCE [LARGE SCALE GENOMIC DNA]</scope>
    <source>
        <strain evidence="3 4">KG17-1</strain>
    </source>
</reference>
<dbReference type="Gene3D" id="1.20.1600.10">
    <property type="entry name" value="Outer membrane efflux proteins (OEP)"/>
    <property type="match status" value="1"/>
</dbReference>
<dbReference type="PANTHER" id="PTHR30203:SF33">
    <property type="entry name" value="BLR4455 PROTEIN"/>
    <property type="match status" value="1"/>
</dbReference>
<keyword evidence="4" id="KW-1185">Reference proteome</keyword>
<gene>
    <name evidence="3" type="ORF">MON41_07915</name>
</gene>
<proteinExistence type="inferred from homology"/>
<keyword evidence="2" id="KW-0564">Palmitate</keyword>
<dbReference type="PANTHER" id="PTHR30203">
    <property type="entry name" value="OUTER MEMBRANE CATION EFFLUX PROTEIN"/>
    <property type="match status" value="1"/>
</dbReference>
<protein>
    <submittedName>
        <fullName evidence="3">Efflux transporter outer membrane subunit</fullName>
    </submittedName>
</protein>
<organism evidence="3 4">
    <name type="scientific">Teichococcus vastitatis</name>
    <dbReference type="NCBI Taxonomy" id="2307076"/>
    <lineage>
        <taxon>Bacteria</taxon>
        <taxon>Pseudomonadati</taxon>
        <taxon>Pseudomonadota</taxon>
        <taxon>Alphaproteobacteria</taxon>
        <taxon>Acetobacterales</taxon>
        <taxon>Roseomonadaceae</taxon>
        <taxon>Roseomonas</taxon>
    </lineage>
</organism>
<evidence type="ECO:0000313" key="3">
    <source>
        <dbReference type="EMBL" id="MCI0753683.1"/>
    </source>
</evidence>
<keyword evidence="2" id="KW-0732">Signal</keyword>
<dbReference type="Pfam" id="PF02321">
    <property type="entry name" value="OEP"/>
    <property type="match status" value="2"/>
</dbReference>
<keyword evidence="2" id="KW-0812">Transmembrane</keyword>
<keyword evidence="2" id="KW-0449">Lipoprotein</keyword>
<dbReference type="Gene3D" id="2.20.200.10">
    <property type="entry name" value="Outer membrane efflux proteins (OEP)"/>
    <property type="match status" value="1"/>
</dbReference>
<keyword evidence="2" id="KW-0472">Membrane</keyword>
<sequence length="473" mass="49965">MALRIKDRRATRALLLLGVLAGPLAACGPRAEPVVSGLEPGAFRNADPAAEARWPDPDWWRGFNAPELDRLMQAAMAGNFDLAAAAARVRQADAQLRIAGAALLPNVGLDAGATQSRSTALGTSSSFGRNRNATRYDATLSASYELDFWGRNRNLREAVIQDARARRFDQGTVLLTTEASIANTYFEVLAAREELRAQEENLAAARRILSVIRSQVNFGTATGLDLAQQETVVAQQQAAIPALRQTAEQGVNALAVLTGRPPAALTVATGRFDGLRVPAAAPGQPGDLLARRPDVLAAEASLAAANADVAAARAALLPTVSLSLSGGFQSAALGTLLRPESQFFSLVGGLAQTIFDGGALRGQVSLSRAQAEELLVEYRRAIVQALSDTEDALVALRESTEGETLRAEALARASRAYDIAEAQLRAGTINVITLLNTQQTLFSARVSLVQARLARLQAAVALFRALGGGWQST</sequence>
<comment type="caution">
    <text evidence="3">The sequence shown here is derived from an EMBL/GenBank/DDBJ whole genome shotgun (WGS) entry which is preliminary data.</text>
</comment>
<dbReference type="SUPFAM" id="SSF56954">
    <property type="entry name" value="Outer membrane efflux proteins (OEP)"/>
    <property type="match status" value="1"/>
</dbReference>
<evidence type="ECO:0000256" key="1">
    <source>
        <dbReference type="ARBA" id="ARBA00007613"/>
    </source>
</evidence>
<dbReference type="EMBL" id="JALBUU010000004">
    <property type="protein sequence ID" value="MCI0753683.1"/>
    <property type="molecule type" value="Genomic_DNA"/>
</dbReference>
<dbReference type="InterPro" id="IPR003423">
    <property type="entry name" value="OMP_efflux"/>
</dbReference>
<evidence type="ECO:0000256" key="2">
    <source>
        <dbReference type="RuleBase" id="RU362097"/>
    </source>
</evidence>
<accession>A0ABS9W3Q4</accession>
<feature type="chain" id="PRO_5044977128" evidence="2">
    <location>
        <begin position="26"/>
        <end position="473"/>
    </location>
</feature>
<keyword evidence="2" id="KW-1134">Transmembrane beta strand</keyword>